<organism evidence="1 2">
    <name type="scientific">Litorilinea aerophila</name>
    <dbReference type="NCBI Taxonomy" id="1204385"/>
    <lineage>
        <taxon>Bacteria</taxon>
        <taxon>Bacillati</taxon>
        <taxon>Chloroflexota</taxon>
        <taxon>Caldilineae</taxon>
        <taxon>Caldilineales</taxon>
        <taxon>Caldilineaceae</taxon>
        <taxon>Litorilinea</taxon>
    </lineage>
</organism>
<comment type="caution">
    <text evidence="1">The sequence shown here is derived from an EMBL/GenBank/DDBJ whole genome shotgun (WGS) entry which is preliminary data.</text>
</comment>
<dbReference type="InterPro" id="IPR009666">
    <property type="entry name" value="Uncharacterised_Ycf35"/>
</dbReference>
<evidence type="ECO:0000313" key="1">
    <source>
        <dbReference type="EMBL" id="TQE95651.1"/>
    </source>
</evidence>
<reference evidence="1 2" key="1">
    <citation type="submission" date="2019-06" db="EMBL/GenBank/DDBJ databases">
        <title>Genome sequence of Litorilinea aerophila BAA-2444.</title>
        <authorList>
            <person name="Maclea K.S."/>
            <person name="Maurais E.G."/>
            <person name="Iannazzi L.C."/>
        </authorList>
    </citation>
    <scope>NUCLEOTIDE SEQUENCE [LARGE SCALE GENOMIC DNA]</scope>
    <source>
        <strain evidence="1 2">ATCC BAA-2444</strain>
    </source>
</reference>
<dbReference type="OrthoDB" id="163953at2"/>
<dbReference type="InParanoid" id="A0A540VFX5"/>
<sequence>MSKFVKVKTELRDVALIKRALDDLDMAYQENAEFVHRWSGFRGVLPLVVRQGHVQFGLRPTDGGAYEVVGDDMQMATISKALQQLQQRYAYHKVLEEVSRAGFDLVEEKTGRDQVIRLTVRRWA</sequence>
<accession>A0A540VFX5</accession>
<protein>
    <submittedName>
        <fullName evidence="1">DUF1257 domain-containing protein</fullName>
    </submittedName>
</protein>
<dbReference type="PANTHER" id="PTHR39638:SF2">
    <property type="entry name" value="YCF35"/>
    <property type="match status" value="1"/>
</dbReference>
<dbReference type="EMBL" id="VIGC01000012">
    <property type="protein sequence ID" value="TQE95651.1"/>
    <property type="molecule type" value="Genomic_DNA"/>
</dbReference>
<proteinExistence type="predicted"/>
<evidence type="ECO:0000313" key="2">
    <source>
        <dbReference type="Proteomes" id="UP000317371"/>
    </source>
</evidence>
<dbReference type="RefSeq" id="WP_141610186.1">
    <property type="nucleotide sequence ID" value="NZ_VIGC02000012.1"/>
</dbReference>
<gene>
    <name evidence="1" type="ORF">FKZ61_11030</name>
</gene>
<name>A0A540VFX5_9CHLR</name>
<dbReference type="PANTHER" id="PTHR39638">
    <property type="entry name" value="YCF35"/>
    <property type="match status" value="1"/>
</dbReference>
<dbReference type="AlphaFoldDB" id="A0A540VFX5"/>
<dbReference type="Proteomes" id="UP000317371">
    <property type="component" value="Unassembled WGS sequence"/>
</dbReference>
<dbReference type="Pfam" id="PF06868">
    <property type="entry name" value="DUF1257"/>
    <property type="match status" value="1"/>
</dbReference>
<keyword evidence="2" id="KW-1185">Reference proteome</keyword>